<accession>A0A1J5Q8Z1</accession>
<dbReference type="AlphaFoldDB" id="A0A1J5Q8Z1"/>
<sequence length="75" mass="8127">MDQAAQVQTQASARMLRAYQLGEAGISDWLLARRGALDAVRQALQSRYDAAQSAAQLNLLAGLLFNPVQQDGPTR</sequence>
<dbReference type="EMBL" id="MLJW01003274">
    <property type="protein sequence ID" value="OIQ72429.1"/>
    <property type="molecule type" value="Genomic_DNA"/>
</dbReference>
<protein>
    <recommendedName>
        <fullName evidence="2">Outer membrane efflux protein</fullName>
    </recommendedName>
</protein>
<dbReference type="SUPFAM" id="SSF56954">
    <property type="entry name" value="Outer membrane efflux proteins (OEP)"/>
    <property type="match status" value="1"/>
</dbReference>
<evidence type="ECO:0000313" key="1">
    <source>
        <dbReference type="EMBL" id="OIQ72429.1"/>
    </source>
</evidence>
<organism evidence="1">
    <name type="scientific">mine drainage metagenome</name>
    <dbReference type="NCBI Taxonomy" id="410659"/>
    <lineage>
        <taxon>unclassified sequences</taxon>
        <taxon>metagenomes</taxon>
        <taxon>ecological metagenomes</taxon>
    </lineage>
</organism>
<reference evidence="1" key="1">
    <citation type="submission" date="2016-10" db="EMBL/GenBank/DDBJ databases">
        <title>Sequence of Gallionella enrichment culture.</title>
        <authorList>
            <person name="Poehlein A."/>
            <person name="Muehling M."/>
            <person name="Daniel R."/>
        </authorList>
    </citation>
    <scope>NUCLEOTIDE SEQUENCE</scope>
</reference>
<comment type="caution">
    <text evidence="1">The sequence shown here is derived from an EMBL/GenBank/DDBJ whole genome shotgun (WGS) entry which is preliminary data.</text>
</comment>
<name>A0A1J5Q8Z1_9ZZZZ</name>
<dbReference type="Gene3D" id="1.20.1600.10">
    <property type="entry name" value="Outer membrane efflux proteins (OEP)"/>
    <property type="match status" value="1"/>
</dbReference>
<evidence type="ECO:0008006" key="2">
    <source>
        <dbReference type="Google" id="ProtNLM"/>
    </source>
</evidence>
<proteinExistence type="predicted"/>
<gene>
    <name evidence="1" type="ORF">GALL_459480</name>
</gene>